<evidence type="ECO:0000313" key="2">
    <source>
        <dbReference type="EMBL" id="KAG7300446.1"/>
    </source>
</evidence>
<dbReference type="EMBL" id="JAHIBW010000021">
    <property type="protein sequence ID" value="KAG7300446.1"/>
    <property type="molecule type" value="Genomic_DNA"/>
</dbReference>
<evidence type="ECO:0000256" key="1">
    <source>
        <dbReference type="SAM" id="SignalP"/>
    </source>
</evidence>
<sequence length="217" mass="25069">MRLKIPLIFIIIPLVLSMEAIDDEHYRTKRQLNSLPIVYPYGGTIRFILGFVMPVPNEDMIGVIFGASFLYQYNQIQNISDISKYYPIKTISREQREAEWDRRRDERLTFYKAVEELLNVKGFHGRECVLRAICEAAQFPLEHEALFGEILHIILTPNYGRSAFEDDASWSSSMGDYVDAYTAGRQMFSCHYLYSGCPEGEGLLELVSLLKDEDNFV</sequence>
<organism evidence="2 3">
    <name type="scientific">Plutella xylostella</name>
    <name type="common">Diamondback moth</name>
    <name type="synonym">Plutella maculipennis</name>
    <dbReference type="NCBI Taxonomy" id="51655"/>
    <lineage>
        <taxon>Eukaryota</taxon>
        <taxon>Metazoa</taxon>
        <taxon>Ecdysozoa</taxon>
        <taxon>Arthropoda</taxon>
        <taxon>Hexapoda</taxon>
        <taxon>Insecta</taxon>
        <taxon>Pterygota</taxon>
        <taxon>Neoptera</taxon>
        <taxon>Endopterygota</taxon>
        <taxon>Lepidoptera</taxon>
        <taxon>Glossata</taxon>
        <taxon>Ditrysia</taxon>
        <taxon>Yponomeutoidea</taxon>
        <taxon>Plutellidae</taxon>
        <taxon>Plutella</taxon>
    </lineage>
</organism>
<comment type="caution">
    <text evidence="2">The sequence shown here is derived from an EMBL/GenBank/DDBJ whole genome shotgun (WGS) entry which is preliminary data.</text>
</comment>
<accession>A0ABQ7Q5D2</accession>
<feature type="signal peptide" evidence="1">
    <location>
        <begin position="1"/>
        <end position="17"/>
    </location>
</feature>
<keyword evidence="1" id="KW-0732">Signal</keyword>
<feature type="chain" id="PRO_5045123171" evidence="1">
    <location>
        <begin position="18"/>
        <end position="217"/>
    </location>
</feature>
<dbReference type="InterPro" id="IPR006631">
    <property type="entry name" value="DM4_12"/>
</dbReference>
<proteinExistence type="predicted"/>
<keyword evidence="3" id="KW-1185">Reference proteome</keyword>
<dbReference type="Proteomes" id="UP000823941">
    <property type="component" value="Chromosome 21"/>
</dbReference>
<evidence type="ECO:0000313" key="3">
    <source>
        <dbReference type="Proteomes" id="UP000823941"/>
    </source>
</evidence>
<dbReference type="PANTHER" id="PTHR21398:SF11">
    <property type="entry name" value="HDC15381-RELATED"/>
    <property type="match status" value="1"/>
</dbReference>
<dbReference type="SMART" id="SM00718">
    <property type="entry name" value="DM4_12"/>
    <property type="match status" value="1"/>
</dbReference>
<protein>
    <submittedName>
        <fullName evidence="2">Uncharacterized protein</fullName>
    </submittedName>
</protein>
<dbReference type="PANTHER" id="PTHR21398">
    <property type="entry name" value="AGAP007094-PA"/>
    <property type="match status" value="1"/>
</dbReference>
<gene>
    <name evidence="2" type="ORF">JYU34_016067</name>
</gene>
<reference evidence="2 3" key="1">
    <citation type="submission" date="2021-06" db="EMBL/GenBank/DDBJ databases">
        <title>A haploid diamondback moth (Plutella xylostella L.) genome assembly resolves 31 chromosomes and identifies a diamide resistance mutation.</title>
        <authorList>
            <person name="Ward C.M."/>
            <person name="Perry K.D."/>
            <person name="Baker G."/>
            <person name="Powis K."/>
            <person name="Heckel D.G."/>
            <person name="Baxter S.W."/>
        </authorList>
    </citation>
    <scope>NUCLEOTIDE SEQUENCE [LARGE SCALE GENOMIC DNA]</scope>
    <source>
        <strain evidence="2 3">LV</strain>
        <tissue evidence="2">Single pupa</tissue>
    </source>
</reference>
<dbReference type="Pfam" id="PF07841">
    <property type="entry name" value="DM4_12"/>
    <property type="match status" value="1"/>
</dbReference>
<name>A0ABQ7Q5D2_PLUXY</name>